<name>A0A836C8W7_9STRA</name>
<organism evidence="2 3">
    <name type="scientific">Tribonema minus</name>
    <dbReference type="NCBI Taxonomy" id="303371"/>
    <lineage>
        <taxon>Eukaryota</taxon>
        <taxon>Sar</taxon>
        <taxon>Stramenopiles</taxon>
        <taxon>Ochrophyta</taxon>
        <taxon>PX clade</taxon>
        <taxon>Xanthophyceae</taxon>
        <taxon>Tribonematales</taxon>
        <taxon>Tribonemataceae</taxon>
        <taxon>Tribonema</taxon>
    </lineage>
</organism>
<dbReference type="Proteomes" id="UP000664859">
    <property type="component" value="Unassembled WGS sequence"/>
</dbReference>
<keyword evidence="1" id="KW-0812">Transmembrane</keyword>
<protein>
    <submittedName>
        <fullName evidence="2">Uncharacterized protein</fullName>
    </submittedName>
</protein>
<keyword evidence="1" id="KW-0472">Membrane</keyword>
<comment type="caution">
    <text evidence="2">The sequence shown here is derived from an EMBL/GenBank/DDBJ whole genome shotgun (WGS) entry which is preliminary data.</text>
</comment>
<evidence type="ECO:0000313" key="2">
    <source>
        <dbReference type="EMBL" id="KAG5176183.1"/>
    </source>
</evidence>
<dbReference type="AlphaFoldDB" id="A0A836C8W7"/>
<evidence type="ECO:0000313" key="3">
    <source>
        <dbReference type="Proteomes" id="UP000664859"/>
    </source>
</evidence>
<gene>
    <name evidence="2" type="ORF">JKP88DRAFT_282879</name>
</gene>
<keyword evidence="3" id="KW-1185">Reference proteome</keyword>
<evidence type="ECO:0000256" key="1">
    <source>
        <dbReference type="SAM" id="Phobius"/>
    </source>
</evidence>
<keyword evidence="1" id="KW-1133">Transmembrane helix</keyword>
<reference evidence="2" key="1">
    <citation type="submission" date="2021-02" db="EMBL/GenBank/DDBJ databases">
        <title>First Annotated Genome of the Yellow-green Alga Tribonema minus.</title>
        <authorList>
            <person name="Mahan K.M."/>
        </authorList>
    </citation>
    <scope>NUCLEOTIDE SEQUENCE</scope>
    <source>
        <strain evidence="2">UTEX B ZZ1240</strain>
    </source>
</reference>
<feature type="transmembrane region" description="Helical" evidence="1">
    <location>
        <begin position="20"/>
        <end position="41"/>
    </location>
</feature>
<proteinExistence type="predicted"/>
<accession>A0A836C8W7</accession>
<dbReference type="EMBL" id="JAFCMP010000539">
    <property type="protein sequence ID" value="KAG5176183.1"/>
    <property type="molecule type" value="Genomic_DNA"/>
</dbReference>
<sequence length="174" mass="19670">MQGFVGLMQGFIELMQGVVGLEMSAIAVALPTVVAAAAIVMEERQRPRAPHFVLFIKTHNKPTFDALTSFLDDLGKDTQRLQQRVEQQQLRHRSVDATYLQHRAQCERQHTELQGSVAEMRRAIAAERCSLSELQRDKEAAVSRRHSVVQDLVLDDDSLQQIFNWYAEANRAAA</sequence>